<feature type="compositionally biased region" description="Low complexity" evidence="9">
    <location>
        <begin position="545"/>
        <end position="559"/>
    </location>
</feature>
<keyword evidence="7" id="KW-0539">Nucleus</keyword>
<evidence type="ECO:0000256" key="1">
    <source>
        <dbReference type="ARBA" id="ARBA00004123"/>
    </source>
</evidence>
<dbReference type="GO" id="GO:0004386">
    <property type="term" value="F:helicase activity"/>
    <property type="evidence" value="ECO:0007669"/>
    <property type="project" value="UniProtKB-KW"/>
</dbReference>
<keyword evidence="13" id="KW-1185">Reference proteome</keyword>
<gene>
    <name evidence="12" type="ORF">BS47DRAFT_1355389</name>
</gene>
<dbReference type="SUPFAM" id="SSF54928">
    <property type="entry name" value="RNA-binding domain, RBD"/>
    <property type="match status" value="1"/>
</dbReference>
<sequence length="636" mass="67647">MSSPSPTASPPDVSGLSISAQLDRSHDGYDHAYFTAPSPYTMMTGAQQSFDGPYNNTVAAMGSKPGRGGLPTHWLDQQTTTMSDNRSTSPPTDLSSGSPPPSHYLGAPNLMAAPPTGNVLGNSEEDIIPTAIVIKNIPFSVKRETLLDIIASLSIPTPYAFNYHLDAAGAFRGLAFANFRLPADADAVVAALNGFDVQGRKLRVEYKKVLQAGEKERIEREKAIRRMRSMQLEKEKERIVGGNSADWDEYGAVQHQHHFTPHHPIPNGGLGSGGIGAGLPSGDGGLQSSPVRTYSSGPMTPHQYPSAGLPQIPPVPQISQQYYSPQRPQPPQAPQLHLTASPPLSQNLPNVGEDQFIRSFSPPSHSSASPPLQNTTPSKSTTELDLNDPSTLEIYSRILVFKEDRMRDELAFSRSLSAKQRRVVHLVAQKLGVYHYSVGEGEDRYAVVTRIERENRAGPVRHASHTLSRTQSSYLTPTSLGSGSPTRSSPTSILRAKKSMPDLASLHAPSPRLSSRSSNGNIREGYATISSPGRRSNPGFNGLFAASSSGNSTSGSGSAMPPVPTLPPLPSILDPSTAGVVRQPRGPGIGGFSARRPSDIARFGTATIVGNNSNGGGGSGANNGGLDTRSHEPFEI</sequence>
<evidence type="ECO:0000256" key="6">
    <source>
        <dbReference type="ARBA" id="ARBA00022884"/>
    </source>
</evidence>
<feature type="region of interest" description="Disordered" evidence="9">
    <location>
        <begin position="54"/>
        <end position="110"/>
    </location>
</feature>
<dbReference type="OrthoDB" id="434258at2759"/>
<feature type="region of interest" description="Disordered" evidence="9">
    <location>
        <begin position="609"/>
        <end position="636"/>
    </location>
</feature>
<dbReference type="AlphaFoldDB" id="A0A9P6AEJ5"/>
<dbReference type="Gene3D" id="3.30.1370.50">
    <property type="entry name" value="R3H-like domain"/>
    <property type="match status" value="1"/>
</dbReference>
<evidence type="ECO:0000259" key="11">
    <source>
        <dbReference type="PROSITE" id="PS51061"/>
    </source>
</evidence>
<name>A0A9P6AEJ5_9AGAM</name>
<dbReference type="GO" id="GO:0005524">
    <property type="term" value="F:ATP binding"/>
    <property type="evidence" value="ECO:0007669"/>
    <property type="project" value="UniProtKB-KW"/>
</dbReference>
<feature type="domain" description="RRM" evidence="10">
    <location>
        <begin position="130"/>
        <end position="209"/>
    </location>
</feature>
<feature type="compositionally biased region" description="Gly residues" evidence="9">
    <location>
        <begin position="268"/>
        <end position="285"/>
    </location>
</feature>
<evidence type="ECO:0000256" key="8">
    <source>
        <dbReference type="PROSITE-ProRule" id="PRU00176"/>
    </source>
</evidence>
<evidence type="ECO:0000259" key="10">
    <source>
        <dbReference type="PROSITE" id="PS50102"/>
    </source>
</evidence>
<feature type="compositionally biased region" description="Low complexity" evidence="9">
    <location>
        <begin position="317"/>
        <end position="326"/>
    </location>
</feature>
<dbReference type="Gene3D" id="3.30.70.330">
    <property type="match status" value="1"/>
</dbReference>
<feature type="compositionally biased region" description="Low complexity" evidence="9">
    <location>
        <begin position="359"/>
        <end position="371"/>
    </location>
</feature>
<feature type="compositionally biased region" description="Polar residues" evidence="9">
    <location>
        <begin position="465"/>
        <end position="474"/>
    </location>
</feature>
<evidence type="ECO:0000256" key="5">
    <source>
        <dbReference type="ARBA" id="ARBA00022840"/>
    </source>
</evidence>
<dbReference type="InterPro" id="IPR001374">
    <property type="entry name" value="R3H_dom"/>
</dbReference>
<dbReference type="EMBL" id="MU129241">
    <property type="protein sequence ID" value="KAF9504289.1"/>
    <property type="molecule type" value="Genomic_DNA"/>
</dbReference>
<keyword evidence="3" id="KW-0378">Hydrolase</keyword>
<dbReference type="PANTHER" id="PTHR23003:SF17">
    <property type="entry name" value="RNA-BINDING PROTEIN PIN4"/>
    <property type="match status" value="1"/>
</dbReference>
<evidence type="ECO:0000256" key="4">
    <source>
        <dbReference type="ARBA" id="ARBA00022806"/>
    </source>
</evidence>
<dbReference type="InterPro" id="IPR035979">
    <property type="entry name" value="RBD_domain_sf"/>
</dbReference>
<dbReference type="PROSITE" id="PS51061">
    <property type="entry name" value="R3H"/>
    <property type="match status" value="1"/>
</dbReference>
<dbReference type="InterPro" id="IPR012677">
    <property type="entry name" value="Nucleotide-bd_a/b_plait_sf"/>
</dbReference>
<feature type="compositionally biased region" description="Gly residues" evidence="9">
    <location>
        <begin position="613"/>
        <end position="623"/>
    </location>
</feature>
<feature type="compositionally biased region" description="Polar residues" evidence="9">
    <location>
        <begin position="512"/>
        <end position="521"/>
    </location>
</feature>
<dbReference type="InterPro" id="IPR050374">
    <property type="entry name" value="RRT5_SRSF_SR"/>
</dbReference>
<feature type="region of interest" description="Disordered" evidence="9">
    <location>
        <begin position="1"/>
        <end position="22"/>
    </location>
</feature>
<dbReference type="GO" id="GO:0016787">
    <property type="term" value="F:hydrolase activity"/>
    <property type="evidence" value="ECO:0007669"/>
    <property type="project" value="UniProtKB-KW"/>
</dbReference>
<protein>
    <submittedName>
        <fullName evidence="12">Uncharacterized protein</fullName>
    </submittedName>
</protein>
<keyword evidence="2" id="KW-0547">Nucleotide-binding</keyword>
<evidence type="ECO:0000256" key="2">
    <source>
        <dbReference type="ARBA" id="ARBA00022741"/>
    </source>
</evidence>
<keyword evidence="4" id="KW-0347">Helicase</keyword>
<feature type="compositionally biased region" description="Low complexity" evidence="9">
    <location>
        <begin position="475"/>
        <end position="492"/>
    </location>
</feature>
<comment type="caution">
    <text evidence="12">The sequence shown here is derived from an EMBL/GenBank/DDBJ whole genome shotgun (WGS) entry which is preliminary data.</text>
</comment>
<feature type="domain" description="R3H" evidence="11">
    <location>
        <begin position="388"/>
        <end position="452"/>
    </location>
</feature>
<dbReference type="GO" id="GO:0003677">
    <property type="term" value="F:DNA binding"/>
    <property type="evidence" value="ECO:0007669"/>
    <property type="project" value="UniProtKB-ARBA"/>
</dbReference>
<dbReference type="Pfam" id="PF00076">
    <property type="entry name" value="RRM_1"/>
    <property type="match status" value="1"/>
</dbReference>
<dbReference type="CDD" id="cd02639">
    <property type="entry name" value="R3H_RRM"/>
    <property type="match status" value="1"/>
</dbReference>
<dbReference type="SUPFAM" id="SSF82708">
    <property type="entry name" value="R3H domain"/>
    <property type="match status" value="1"/>
</dbReference>
<reference evidence="12" key="1">
    <citation type="journal article" date="2020" name="Nat. Commun.">
        <title>Large-scale genome sequencing of mycorrhizal fungi provides insights into the early evolution of symbiotic traits.</title>
        <authorList>
            <person name="Miyauchi S."/>
            <person name="Kiss E."/>
            <person name="Kuo A."/>
            <person name="Drula E."/>
            <person name="Kohler A."/>
            <person name="Sanchez-Garcia M."/>
            <person name="Morin E."/>
            <person name="Andreopoulos B."/>
            <person name="Barry K.W."/>
            <person name="Bonito G."/>
            <person name="Buee M."/>
            <person name="Carver A."/>
            <person name="Chen C."/>
            <person name="Cichocki N."/>
            <person name="Clum A."/>
            <person name="Culley D."/>
            <person name="Crous P.W."/>
            <person name="Fauchery L."/>
            <person name="Girlanda M."/>
            <person name="Hayes R.D."/>
            <person name="Keri Z."/>
            <person name="LaButti K."/>
            <person name="Lipzen A."/>
            <person name="Lombard V."/>
            <person name="Magnuson J."/>
            <person name="Maillard F."/>
            <person name="Murat C."/>
            <person name="Nolan M."/>
            <person name="Ohm R.A."/>
            <person name="Pangilinan J."/>
            <person name="Pereira M.F."/>
            <person name="Perotto S."/>
            <person name="Peter M."/>
            <person name="Pfister S."/>
            <person name="Riley R."/>
            <person name="Sitrit Y."/>
            <person name="Stielow J.B."/>
            <person name="Szollosi G."/>
            <person name="Zifcakova L."/>
            <person name="Stursova M."/>
            <person name="Spatafora J.W."/>
            <person name="Tedersoo L."/>
            <person name="Vaario L.M."/>
            <person name="Yamada A."/>
            <person name="Yan M."/>
            <person name="Wang P."/>
            <person name="Xu J."/>
            <person name="Bruns T."/>
            <person name="Baldrian P."/>
            <person name="Vilgalys R."/>
            <person name="Dunand C."/>
            <person name="Henrissat B."/>
            <person name="Grigoriev I.V."/>
            <person name="Hibbett D."/>
            <person name="Nagy L.G."/>
            <person name="Martin F.M."/>
        </authorList>
    </citation>
    <scope>NUCLEOTIDE SEQUENCE</scope>
    <source>
        <strain evidence="12">UP504</strain>
    </source>
</reference>
<dbReference type="SMART" id="SM00393">
    <property type="entry name" value="R3H"/>
    <property type="match status" value="1"/>
</dbReference>
<dbReference type="InterPro" id="IPR036867">
    <property type="entry name" value="R3H_dom_sf"/>
</dbReference>
<dbReference type="Proteomes" id="UP000886523">
    <property type="component" value="Unassembled WGS sequence"/>
</dbReference>
<organism evidence="12 13">
    <name type="scientific">Hydnum rufescens UP504</name>
    <dbReference type="NCBI Taxonomy" id="1448309"/>
    <lineage>
        <taxon>Eukaryota</taxon>
        <taxon>Fungi</taxon>
        <taxon>Dikarya</taxon>
        <taxon>Basidiomycota</taxon>
        <taxon>Agaricomycotina</taxon>
        <taxon>Agaricomycetes</taxon>
        <taxon>Cantharellales</taxon>
        <taxon>Hydnaceae</taxon>
        <taxon>Hydnum</taxon>
    </lineage>
</organism>
<proteinExistence type="predicted"/>
<feature type="compositionally biased region" description="Polar residues" evidence="9">
    <location>
        <begin position="75"/>
        <end position="97"/>
    </location>
</feature>
<evidence type="ECO:0000313" key="12">
    <source>
        <dbReference type="EMBL" id="KAF9504289.1"/>
    </source>
</evidence>
<feature type="region of interest" description="Disordered" evidence="9">
    <location>
        <begin position="457"/>
        <end position="596"/>
    </location>
</feature>
<evidence type="ECO:0000313" key="13">
    <source>
        <dbReference type="Proteomes" id="UP000886523"/>
    </source>
</evidence>
<dbReference type="FunFam" id="3.30.1370.50:FF:000002">
    <property type="entry name" value="Immunoglobulin mu DNA-binding protein 2"/>
    <property type="match status" value="1"/>
</dbReference>
<keyword evidence="6 8" id="KW-0694">RNA-binding</keyword>
<evidence type="ECO:0000256" key="3">
    <source>
        <dbReference type="ARBA" id="ARBA00022801"/>
    </source>
</evidence>
<keyword evidence="5" id="KW-0067">ATP-binding</keyword>
<dbReference type="GO" id="GO:0003729">
    <property type="term" value="F:mRNA binding"/>
    <property type="evidence" value="ECO:0007669"/>
    <property type="project" value="TreeGrafter"/>
</dbReference>
<feature type="compositionally biased region" description="Polar residues" evidence="9">
    <location>
        <begin position="287"/>
        <end position="298"/>
    </location>
</feature>
<evidence type="ECO:0000256" key="7">
    <source>
        <dbReference type="ARBA" id="ARBA00023242"/>
    </source>
</evidence>
<dbReference type="InterPro" id="IPR034069">
    <property type="entry name" value="R3H_Cip2"/>
</dbReference>
<feature type="compositionally biased region" description="Polar residues" evidence="9">
    <location>
        <begin position="372"/>
        <end position="387"/>
    </location>
</feature>
<dbReference type="PROSITE" id="PS50102">
    <property type="entry name" value="RRM"/>
    <property type="match status" value="1"/>
</dbReference>
<accession>A0A9P6AEJ5</accession>
<evidence type="ECO:0000256" key="9">
    <source>
        <dbReference type="SAM" id="MobiDB-lite"/>
    </source>
</evidence>
<feature type="compositionally biased region" description="Pro residues" evidence="9">
    <location>
        <begin position="561"/>
        <end position="570"/>
    </location>
</feature>
<dbReference type="Pfam" id="PF01424">
    <property type="entry name" value="R3H"/>
    <property type="match status" value="1"/>
</dbReference>
<dbReference type="SMART" id="SM00360">
    <property type="entry name" value="RRM"/>
    <property type="match status" value="1"/>
</dbReference>
<comment type="subcellular location">
    <subcellularLocation>
        <location evidence="1">Nucleus</location>
    </subcellularLocation>
</comment>
<dbReference type="InterPro" id="IPR000504">
    <property type="entry name" value="RRM_dom"/>
</dbReference>
<feature type="region of interest" description="Disordered" evidence="9">
    <location>
        <begin position="258"/>
        <end position="387"/>
    </location>
</feature>
<dbReference type="PANTHER" id="PTHR23003">
    <property type="entry name" value="RNA RECOGNITION MOTIF RRM DOMAIN CONTAINING PROTEIN"/>
    <property type="match status" value="1"/>
</dbReference>
<dbReference type="GO" id="GO:0005634">
    <property type="term" value="C:nucleus"/>
    <property type="evidence" value="ECO:0007669"/>
    <property type="project" value="UniProtKB-SubCell"/>
</dbReference>
<dbReference type="GO" id="GO:0005737">
    <property type="term" value="C:cytoplasm"/>
    <property type="evidence" value="ECO:0007669"/>
    <property type="project" value="TreeGrafter"/>
</dbReference>